<proteinExistence type="predicted"/>
<dbReference type="InterPro" id="IPR039498">
    <property type="entry name" value="NTP_transf_5"/>
</dbReference>
<protein>
    <submittedName>
        <fullName evidence="1">Nucleotidyltransferase family protein</fullName>
    </submittedName>
</protein>
<dbReference type="RefSeq" id="WP_235117698.1">
    <property type="nucleotide sequence ID" value="NZ_CP090978.1"/>
</dbReference>
<evidence type="ECO:0000313" key="2">
    <source>
        <dbReference type="Proteomes" id="UP001649230"/>
    </source>
</evidence>
<keyword evidence="2" id="KW-1185">Reference proteome</keyword>
<dbReference type="EMBL" id="CP090978">
    <property type="protein sequence ID" value="UJF31352.1"/>
    <property type="molecule type" value="Genomic_DNA"/>
</dbReference>
<accession>A0ABY3SC41</accession>
<reference evidence="1 2" key="1">
    <citation type="journal article" date="2024" name="Int. J. Syst. Evol. Microbiol.">
        <title>Paenibacillus hexagrammi sp. nov., a novel bacterium isolated from the gut content of Hexagrammos agrammus.</title>
        <authorList>
            <person name="Jung H.K."/>
            <person name="Kim D.G."/>
            <person name="Zin H."/>
            <person name="Park J."/>
            <person name="Jung H."/>
            <person name="Kim Y.O."/>
            <person name="Kong H.J."/>
            <person name="Kim J.W."/>
            <person name="Kim Y.S."/>
        </authorList>
    </citation>
    <scope>NUCLEOTIDE SEQUENCE [LARGE SCALE GENOMIC DNA]</scope>
    <source>
        <strain evidence="1 2">YPD9-1</strain>
    </source>
</reference>
<gene>
    <name evidence="1" type="ORF">L0M14_16065</name>
</gene>
<evidence type="ECO:0000313" key="1">
    <source>
        <dbReference type="EMBL" id="UJF31352.1"/>
    </source>
</evidence>
<name>A0ABY3SC41_9BACL</name>
<dbReference type="Proteomes" id="UP001649230">
    <property type="component" value="Chromosome"/>
</dbReference>
<sequence length="103" mass="11657">MPKLWNKSGIPHAFLKGSILAHSIYPAGCRISSDIDILLRAEDLTACGHVLKELGFIQGFYDENERIVVPATRREILNHRMNYGEVVPYRKAVQEPGDQPNRN</sequence>
<organism evidence="1 2">
    <name type="scientific">Paenibacillus hexagrammi</name>
    <dbReference type="NCBI Taxonomy" id="2908839"/>
    <lineage>
        <taxon>Bacteria</taxon>
        <taxon>Bacillati</taxon>
        <taxon>Bacillota</taxon>
        <taxon>Bacilli</taxon>
        <taxon>Bacillales</taxon>
        <taxon>Paenibacillaceae</taxon>
        <taxon>Paenibacillus</taxon>
    </lineage>
</organism>
<dbReference type="Pfam" id="PF14907">
    <property type="entry name" value="NTP_transf_5"/>
    <property type="match status" value="1"/>
</dbReference>